<dbReference type="EMBL" id="UZAI01017363">
    <property type="protein sequence ID" value="VDP23742.1"/>
    <property type="molecule type" value="Genomic_DNA"/>
</dbReference>
<dbReference type="Proteomes" id="UP000277204">
    <property type="component" value="Unassembled WGS sequence"/>
</dbReference>
<organism evidence="2 3">
    <name type="scientific">Schistosoma margrebowiei</name>
    <dbReference type="NCBI Taxonomy" id="48269"/>
    <lineage>
        <taxon>Eukaryota</taxon>
        <taxon>Metazoa</taxon>
        <taxon>Spiralia</taxon>
        <taxon>Lophotrochozoa</taxon>
        <taxon>Platyhelminthes</taxon>
        <taxon>Trematoda</taxon>
        <taxon>Digenea</taxon>
        <taxon>Strigeidida</taxon>
        <taxon>Schistosomatoidea</taxon>
        <taxon>Schistosomatidae</taxon>
        <taxon>Schistosoma</taxon>
    </lineage>
</organism>
<proteinExistence type="predicted"/>
<dbReference type="AlphaFoldDB" id="A0A183MMW9"/>
<sequence>MLRIASEKLQMEQNVTGCVSEHNTEQTEESEDTTRVSSRSRRSKSTNILPCSSLDGMTENENVFKVLGNWNSAASDLSLSIVNPISSNRISERDVRSLLSDALKL</sequence>
<protein>
    <submittedName>
        <fullName evidence="2">Uncharacterized protein</fullName>
    </submittedName>
</protein>
<evidence type="ECO:0000313" key="2">
    <source>
        <dbReference type="EMBL" id="VDP23742.1"/>
    </source>
</evidence>
<reference evidence="2 3" key="1">
    <citation type="submission" date="2018-11" db="EMBL/GenBank/DDBJ databases">
        <authorList>
            <consortium name="Pathogen Informatics"/>
        </authorList>
    </citation>
    <scope>NUCLEOTIDE SEQUENCE [LARGE SCALE GENOMIC DNA]</scope>
    <source>
        <strain evidence="2 3">Zambia</strain>
    </source>
</reference>
<gene>
    <name evidence="2" type="ORF">SMRZ_LOCUS17394</name>
</gene>
<name>A0A183MMW9_9TREM</name>
<keyword evidence="3" id="KW-1185">Reference proteome</keyword>
<feature type="region of interest" description="Disordered" evidence="1">
    <location>
        <begin position="13"/>
        <end position="52"/>
    </location>
</feature>
<accession>A0A183MMW9</accession>
<evidence type="ECO:0000313" key="3">
    <source>
        <dbReference type="Proteomes" id="UP000277204"/>
    </source>
</evidence>
<evidence type="ECO:0000256" key="1">
    <source>
        <dbReference type="SAM" id="MobiDB-lite"/>
    </source>
</evidence>
<dbReference type="STRING" id="48269.A0A183MMW9"/>